<sequence>MAKDVQCAVNSCTYWAEENKCNAESIFVAYHSSKQPSNAEETDCKTFERK</sequence>
<dbReference type="KEGG" id="pri:PRIO_4745"/>
<evidence type="ECO:0000259" key="1">
    <source>
        <dbReference type="Pfam" id="PF07561"/>
    </source>
</evidence>
<gene>
    <name evidence="2" type="ORF">PRIO_4745</name>
</gene>
<name>A0A0E4HG15_9BACL</name>
<reference evidence="3" key="1">
    <citation type="submission" date="2015-03" db="EMBL/GenBank/DDBJ databases">
        <authorList>
            <person name="Wibberg D."/>
        </authorList>
    </citation>
    <scope>NUCLEOTIDE SEQUENCE [LARGE SCALE GENOMIC DNA]</scope>
</reference>
<dbReference type="PATRIC" id="fig|1073571.4.peg.5099"/>
<dbReference type="EMBL" id="LN831776">
    <property type="protein sequence ID" value="CQR57147.1"/>
    <property type="molecule type" value="Genomic_DNA"/>
</dbReference>
<dbReference type="RefSeq" id="WP_020429143.1">
    <property type="nucleotide sequence ID" value="NZ_AGBD01000769.1"/>
</dbReference>
<dbReference type="Proteomes" id="UP000033163">
    <property type="component" value="Chromosome I"/>
</dbReference>
<protein>
    <recommendedName>
        <fullName evidence="1">DUF1540 domain-containing protein</fullName>
    </recommendedName>
</protein>
<organism evidence="2 3">
    <name type="scientific">Paenibacillus riograndensis SBR5</name>
    <dbReference type="NCBI Taxonomy" id="1073571"/>
    <lineage>
        <taxon>Bacteria</taxon>
        <taxon>Bacillati</taxon>
        <taxon>Bacillota</taxon>
        <taxon>Bacilli</taxon>
        <taxon>Bacillales</taxon>
        <taxon>Paenibacillaceae</taxon>
        <taxon>Paenibacillus</taxon>
        <taxon>Paenibacillus sonchi group</taxon>
    </lineage>
</organism>
<feature type="domain" description="DUF1540" evidence="1">
    <location>
        <begin position="5"/>
        <end position="47"/>
    </location>
</feature>
<dbReference type="AlphaFoldDB" id="A0A0E4HG15"/>
<proteinExistence type="predicted"/>
<dbReference type="HOGENOM" id="CLU_201605_2_0_9"/>
<dbReference type="Pfam" id="PF07561">
    <property type="entry name" value="DUF1540"/>
    <property type="match status" value="1"/>
</dbReference>
<evidence type="ECO:0000313" key="3">
    <source>
        <dbReference type="Proteomes" id="UP000033163"/>
    </source>
</evidence>
<dbReference type="InterPro" id="IPR011437">
    <property type="entry name" value="DUF1540"/>
</dbReference>
<evidence type="ECO:0000313" key="2">
    <source>
        <dbReference type="EMBL" id="CQR57147.1"/>
    </source>
</evidence>
<accession>A0A0E4HG15</accession>